<comment type="caution">
    <text evidence="13">The sequence shown here is derived from an EMBL/GenBank/DDBJ whole genome shotgun (WGS) entry which is preliminary data.</text>
</comment>
<dbReference type="InterPro" id="IPR002717">
    <property type="entry name" value="HAT_MYST-type"/>
</dbReference>
<dbReference type="Gene3D" id="3.40.630.30">
    <property type="match status" value="1"/>
</dbReference>
<dbReference type="PROSITE" id="PS51726">
    <property type="entry name" value="MYST_HAT"/>
    <property type="match status" value="1"/>
</dbReference>
<dbReference type="PROSITE" id="PS51802">
    <property type="entry name" value="ZF_CCHHC"/>
    <property type="match status" value="1"/>
</dbReference>
<evidence type="ECO:0000256" key="2">
    <source>
        <dbReference type="ARBA" id="ARBA00022679"/>
    </source>
</evidence>
<evidence type="ECO:0000256" key="11">
    <source>
        <dbReference type="SAM" id="MobiDB-lite"/>
    </source>
</evidence>
<evidence type="ECO:0000313" key="13">
    <source>
        <dbReference type="EMBL" id="KAL0266644.1"/>
    </source>
</evidence>
<dbReference type="Pfam" id="PF17772">
    <property type="entry name" value="zf-MYST"/>
    <property type="match status" value="1"/>
</dbReference>
<dbReference type="Pfam" id="PF01853">
    <property type="entry name" value="MOZ_SAS"/>
    <property type="match status" value="1"/>
</dbReference>
<evidence type="ECO:0000256" key="6">
    <source>
        <dbReference type="ARBA" id="ARBA00022853"/>
    </source>
</evidence>
<keyword evidence="8" id="KW-0804">Transcription</keyword>
<dbReference type="GO" id="GO:0003682">
    <property type="term" value="F:chromatin binding"/>
    <property type="evidence" value="ECO:0007669"/>
    <property type="project" value="TreeGrafter"/>
</dbReference>
<keyword evidence="3" id="KW-0479">Metal-binding</keyword>
<dbReference type="EC" id="2.3.1.48" evidence="10"/>
<dbReference type="SUPFAM" id="SSF103637">
    <property type="entry name" value="CCHHC domain"/>
    <property type="match status" value="1"/>
</dbReference>
<dbReference type="EMBL" id="JARGDH010000005">
    <property type="protein sequence ID" value="KAL0266644.1"/>
    <property type="molecule type" value="Genomic_DNA"/>
</dbReference>
<feature type="compositionally biased region" description="Basic and acidic residues" evidence="11">
    <location>
        <begin position="182"/>
        <end position="209"/>
    </location>
</feature>
<comment type="similarity">
    <text evidence="10">Belongs to the MYST (SAS/MOZ) family.</text>
</comment>
<organism evidence="13">
    <name type="scientific">Menopon gallinae</name>
    <name type="common">poultry shaft louse</name>
    <dbReference type="NCBI Taxonomy" id="328185"/>
    <lineage>
        <taxon>Eukaryota</taxon>
        <taxon>Metazoa</taxon>
        <taxon>Ecdysozoa</taxon>
        <taxon>Arthropoda</taxon>
        <taxon>Hexapoda</taxon>
        <taxon>Insecta</taxon>
        <taxon>Pterygota</taxon>
        <taxon>Neoptera</taxon>
        <taxon>Paraneoptera</taxon>
        <taxon>Psocodea</taxon>
        <taxon>Troctomorpha</taxon>
        <taxon>Phthiraptera</taxon>
        <taxon>Amblycera</taxon>
        <taxon>Menoponidae</taxon>
        <taxon>Menopon</taxon>
    </lineage>
</organism>
<feature type="compositionally biased region" description="Basic and acidic residues" evidence="11">
    <location>
        <begin position="249"/>
        <end position="260"/>
    </location>
</feature>
<feature type="compositionally biased region" description="Basic residues" evidence="11">
    <location>
        <begin position="282"/>
        <end position="300"/>
    </location>
</feature>
<protein>
    <recommendedName>
        <fullName evidence="10">Histone acetyltransferase</fullName>
        <ecNumber evidence="10">2.3.1.48</ecNumber>
    </recommendedName>
</protein>
<name>A0AAW2HA51_9NEOP</name>
<evidence type="ECO:0000256" key="10">
    <source>
        <dbReference type="RuleBase" id="RU361211"/>
    </source>
</evidence>
<comment type="catalytic activity">
    <reaction evidence="10">
        <text>L-lysyl-[protein] + acetyl-CoA = N(6)-acetyl-L-lysyl-[protein] + CoA + H(+)</text>
        <dbReference type="Rhea" id="RHEA:45948"/>
        <dbReference type="Rhea" id="RHEA-COMP:9752"/>
        <dbReference type="Rhea" id="RHEA-COMP:10731"/>
        <dbReference type="ChEBI" id="CHEBI:15378"/>
        <dbReference type="ChEBI" id="CHEBI:29969"/>
        <dbReference type="ChEBI" id="CHEBI:57287"/>
        <dbReference type="ChEBI" id="CHEBI:57288"/>
        <dbReference type="ChEBI" id="CHEBI:61930"/>
        <dbReference type="EC" id="2.3.1.48"/>
    </reaction>
</comment>
<keyword evidence="4" id="KW-0863">Zinc-finger</keyword>
<dbReference type="SUPFAM" id="SSF55729">
    <property type="entry name" value="Acyl-CoA N-acyltransferases (Nat)"/>
    <property type="match status" value="1"/>
</dbReference>
<evidence type="ECO:0000256" key="9">
    <source>
        <dbReference type="ARBA" id="ARBA00023242"/>
    </source>
</evidence>
<dbReference type="InterPro" id="IPR040706">
    <property type="entry name" value="Zf-MYST"/>
</dbReference>
<dbReference type="PANTHER" id="PTHR10615">
    <property type="entry name" value="HISTONE ACETYLTRANSFERASE"/>
    <property type="match status" value="1"/>
</dbReference>
<feature type="compositionally biased region" description="Low complexity" evidence="11">
    <location>
        <begin position="56"/>
        <end position="69"/>
    </location>
</feature>
<dbReference type="GO" id="GO:0036409">
    <property type="term" value="C:histone H3-K14 acetyltransferase complex"/>
    <property type="evidence" value="ECO:0007669"/>
    <property type="project" value="TreeGrafter"/>
</dbReference>
<keyword evidence="6" id="KW-0156">Chromatin regulator</keyword>
<dbReference type="FunFam" id="3.30.60.60:FF:000003">
    <property type="entry name" value="Histone acetyltransferase"/>
    <property type="match status" value="1"/>
</dbReference>
<feature type="compositionally biased region" description="Low complexity" evidence="11">
    <location>
        <begin position="1"/>
        <end position="45"/>
    </location>
</feature>
<dbReference type="InterPro" id="IPR036060">
    <property type="entry name" value="Znf_C2H2C_sf"/>
</dbReference>
<keyword evidence="5" id="KW-0862">Zinc</keyword>
<feature type="compositionally biased region" description="Low complexity" evidence="11">
    <location>
        <begin position="213"/>
        <end position="240"/>
    </location>
</feature>
<feature type="domain" description="MYST-type HAT" evidence="12">
    <location>
        <begin position="491"/>
        <end position="622"/>
    </location>
</feature>
<sequence length="622" mass="69951">MKKQSATSSESTSTSSSNSSTSSSSSSGSDSSSSDSEGSSSSQNSVNKSGGENEKPNSNTTTTTPNSNNKRGRPLGSTAKPKKLEEKKPLLIKQPVVKKGSAIYSSESDEPSVKPSPIKRRLSTTKPKMTATVNVNQKITKPGPRVARTPKTESLNKTLVDKNTKKPKPRSIFSPENSSESEGEKDTKLLKNTRNDKSKENDVKKETRRPTRSSVSNSSSESSDSSSDSDSSDNSSSANNKPKPKAITNKHDSEKTESENSRNQAKSKTSESSEVESNKRGIVTRKLTRSSSARRSKHLLGKIGTDTESETDTKISKNAKKIGPKGPIIRNKNSKGIPSKALTPQCDIIEERKCPLDGCDSTGHYGGVYEKHFTLEACPMYHNLTPQECKKMYEERKIKDEERKKAIMVMSRRSPKSHSHHLGSDHRSYQLKVKEIRSKFQEKSESNDVKPEDKEREPKLTGIASDYDLKLFQEAQAAASEKIEDELKALPNIKQTKYIEMGRFEMEVWYQSPYPEDYARLPKLYICEYCLKYMKSRTILKRHIVKCVWRHPPGEEVYRKERLSVWEVDGKRYKQYCQNLCLLAKFFLDHKTLYYDVEPFLFYVMTIGDSEGCHTVGYFSKV</sequence>
<dbReference type="GO" id="GO:0008270">
    <property type="term" value="F:zinc ion binding"/>
    <property type="evidence" value="ECO:0007669"/>
    <property type="project" value="UniProtKB-KW"/>
</dbReference>
<dbReference type="Pfam" id="PF01530">
    <property type="entry name" value="zf-C2HC"/>
    <property type="match status" value="1"/>
</dbReference>
<dbReference type="GO" id="GO:0006357">
    <property type="term" value="P:regulation of transcription by RNA polymerase II"/>
    <property type="evidence" value="ECO:0007669"/>
    <property type="project" value="TreeGrafter"/>
</dbReference>
<dbReference type="GO" id="GO:0003712">
    <property type="term" value="F:transcription coregulator activity"/>
    <property type="evidence" value="ECO:0007669"/>
    <property type="project" value="TreeGrafter"/>
</dbReference>
<proteinExistence type="inferred from homology"/>
<evidence type="ECO:0000256" key="7">
    <source>
        <dbReference type="ARBA" id="ARBA00023015"/>
    </source>
</evidence>
<dbReference type="PANTHER" id="PTHR10615:SF161">
    <property type="entry name" value="HISTONE ACETYLTRANSFERASE KAT7"/>
    <property type="match status" value="1"/>
</dbReference>
<evidence type="ECO:0000256" key="5">
    <source>
        <dbReference type="ARBA" id="ARBA00022833"/>
    </source>
</evidence>
<dbReference type="AlphaFoldDB" id="A0AAW2HA51"/>
<gene>
    <name evidence="13" type="ORF">PYX00_009131</name>
</gene>
<evidence type="ECO:0000256" key="4">
    <source>
        <dbReference type="ARBA" id="ARBA00022771"/>
    </source>
</evidence>
<keyword evidence="9 10" id="KW-0539">Nucleus</keyword>
<dbReference type="InterPro" id="IPR016181">
    <property type="entry name" value="Acyl_CoA_acyltransferase"/>
</dbReference>
<evidence type="ECO:0000256" key="8">
    <source>
        <dbReference type="ARBA" id="ARBA00023163"/>
    </source>
</evidence>
<keyword evidence="7" id="KW-0805">Transcription regulation</keyword>
<feature type="compositionally biased region" description="Basic and acidic residues" evidence="11">
    <location>
        <begin position="268"/>
        <end position="279"/>
    </location>
</feature>
<feature type="compositionally biased region" description="Polar residues" evidence="11">
    <location>
        <begin position="124"/>
        <end position="139"/>
    </location>
</feature>
<dbReference type="InterPro" id="IPR050603">
    <property type="entry name" value="MYST_HAT"/>
</dbReference>
<keyword evidence="2" id="KW-0808">Transferase</keyword>
<feature type="region of interest" description="Disordered" evidence="11">
    <location>
        <begin position="1"/>
        <end position="337"/>
    </location>
</feature>
<dbReference type="GO" id="GO:0010484">
    <property type="term" value="F:histone H3 acetyltransferase activity"/>
    <property type="evidence" value="ECO:0007669"/>
    <property type="project" value="TreeGrafter"/>
</dbReference>
<dbReference type="Gene3D" id="3.30.60.60">
    <property type="entry name" value="N-acetyl transferase-like"/>
    <property type="match status" value="1"/>
</dbReference>
<dbReference type="InterPro" id="IPR002515">
    <property type="entry name" value="Znf_C2H2C"/>
</dbReference>
<evidence type="ECO:0000259" key="12">
    <source>
        <dbReference type="PROSITE" id="PS51726"/>
    </source>
</evidence>
<reference evidence="13" key="1">
    <citation type="journal article" date="2024" name="Gigascience">
        <title>Chromosome-level genome of the poultry shaft louse Menopon gallinae provides insight into the host-switching and adaptive evolution of parasitic lice.</title>
        <authorList>
            <person name="Xu Y."/>
            <person name="Ma L."/>
            <person name="Liu S."/>
            <person name="Liang Y."/>
            <person name="Liu Q."/>
            <person name="He Z."/>
            <person name="Tian L."/>
            <person name="Duan Y."/>
            <person name="Cai W."/>
            <person name="Li H."/>
            <person name="Song F."/>
        </authorList>
    </citation>
    <scope>NUCLEOTIDE SEQUENCE</scope>
    <source>
        <strain evidence="13">Cailab_2023a</strain>
    </source>
</reference>
<evidence type="ECO:0000256" key="3">
    <source>
        <dbReference type="ARBA" id="ARBA00022723"/>
    </source>
</evidence>
<dbReference type="Gene3D" id="4.10.320.30">
    <property type="match status" value="1"/>
</dbReference>
<evidence type="ECO:0000256" key="1">
    <source>
        <dbReference type="ARBA" id="ARBA00004123"/>
    </source>
</evidence>
<accession>A0AAW2HA51</accession>
<comment type="subcellular location">
    <subcellularLocation>
        <location evidence="1 10">Nucleus</location>
    </subcellularLocation>
</comment>
<dbReference type="GO" id="GO:0010485">
    <property type="term" value="F:histone H4 acetyltransferase activity"/>
    <property type="evidence" value="ECO:0007669"/>
    <property type="project" value="TreeGrafter"/>
</dbReference>